<name>A0A7C0X4T5_9EURY</name>
<dbReference type="SMART" id="SM00530">
    <property type="entry name" value="HTH_XRE"/>
    <property type="match status" value="1"/>
</dbReference>
<dbReference type="InterPro" id="IPR001387">
    <property type="entry name" value="Cro/C1-type_HTH"/>
</dbReference>
<dbReference type="AlphaFoldDB" id="A0A7C0X4T5"/>
<protein>
    <submittedName>
        <fullName evidence="2">TIGR00270 family protein</fullName>
    </submittedName>
</protein>
<dbReference type="Gene3D" id="1.10.260.40">
    <property type="entry name" value="lambda repressor-like DNA-binding domains"/>
    <property type="match status" value="1"/>
</dbReference>
<reference evidence="2" key="1">
    <citation type="journal article" date="2020" name="mSystems">
        <title>Genome- and Community-Level Interaction Insights into Carbon Utilization and Element Cycling Functions of Hydrothermarchaeota in Hydrothermal Sediment.</title>
        <authorList>
            <person name="Zhou Z."/>
            <person name="Liu Y."/>
            <person name="Xu W."/>
            <person name="Pan J."/>
            <person name="Luo Z.H."/>
            <person name="Li M."/>
        </authorList>
    </citation>
    <scope>NUCLEOTIDE SEQUENCE [LARGE SCALE GENOMIC DNA]</scope>
    <source>
        <strain evidence="2">HyVt-185</strain>
    </source>
</reference>
<dbReference type="Pfam" id="PF01381">
    <property type="entry name" value="HTH_3"/>
    <property type="match status" value="1"/>
</dbReference>
<dbReference type="PROSITE" id="PS50943">
    <property type="entry name" value="HTH_CROC1"/>
    <property type="match status" value="1"/>
</dbReference>
<dbReference type="GO" id="GO:0003677">
    <property type="term" value="F:DNA binding"/>
    <property type="evidence" value="ECO:0007669"/>
    <property type="project" value="InterPro"/>
</dbReference>
<organism evidence="2">
    <name type="scientific">Candidatus Syntropharchaeum butanivorans</name>
    <dbReference type="NCBI Taxonomy" id="1839936"/>
    <lineage>
        <taxon>Archaea</taxon>
        <taxon>Methanobacteriati</taxon>
        <taxon>Methanobacteriota</taxon>
        <taxon>Stenosarchaea group</taxon>
        <taxon>Methanomicrobia</taxon>
        <taxon>Methanosarcinales</taxon>
        <taxon>ANME-2 cluster</taxon>
        <taxon>Candidatus Syntropharchaeum</taxon>
    </lineage>
</organism>
<dbReference type="InterPro" id="IPR004451">
    <property type="entry name" value="MJ0586"/>
</dbReference>
<dbReference type="Proteomes" id="UP000885863">
    <property type="component" value="Unassembled WGS sequence"/>
</dbReference>
<dbReference type="CDD" id="cd00093">
    <property type="entry name" value="HTH_XRE"/>
    <property type="match status" value="1"/>
</dbReference>
<sequence length="164" mass="18766">MEQGGLIGCMQCEMCGSEIIGKSYRILIEGSELTVCANCLRYGTVLDEEGSKRIFSGMKGKKKGRRSIFDEIVDELVLDYGTKVRKAREEKGWSCEELAKRINERESLIKKVEREDIRPDDALRRKLESVLSIKLTEGIEEANPQRKRVERRLTLGDIVSLKRK</sequence>
<dbReference type="InterPro" id="IPR010982">
    <property type="entry name" value="Lambda_DNA-bd_dom_sf"/>
</dbReference>
<evidence type="ECO:0000259" key="1">
    <source>
        <dbReference type="PROSITE" id="PS50943"/>
    </source>
</evidence>
<gene>
    <name evidence="2" type="ORF">ENG09_05080</name>
</gene>
<accession>A0A7C0X4T5</accession>
<evidence type="ECO:0000313" key="2">
    <source>
        <dbReference type="EMBL" id="HDM36607.1"/>
    </source>
</evidence>
<feature type="domain" description="HTH cro/C1-type" evidence="1">
    <location>
        <begin position="84"/>
        <end position="139"/>
    </location>
</feature>
<proteinExistence type="predicted"/>
<comment type="caution">
    <text evidence="2">The sequence shown here is derived from an EMBL/GenBank/DDBJ whole genome shotgun (WGS) entry which is preliminary data.</text>
</comment>
<dbReference type="SUPFAM" id="SSF47413">
    <property type="entry name" value="lambda repressor-like DNA-binding domains"/>
    <property type="match status" value="1"/>
</dbReference>
<dbReference type="NCBIfam" id="TIGR00270">
    <property type="entry name" value="multiprotein bridging factor aMBF1"/>
    <property type="match status" value="1"/>
</dbReference>
<dbReference type="EMBL" id="DQZR01000216">
    <property type="protein sequence ID" value="HDM36607.1"/>
    <property type="molecule type" value="Genomic_DNA"/>
</dbReference>